<dbReference type="Proteomes" id="UP000284706">
    <property type="component" value="Unassembled WGS sequence"/>
</dbReference>
<evidence type="ECO:0000313" key="3">
    <source>
        <dbReference type="Proteomes" id="UP000284706"/>
    </source>
</evidence>
<feature type="region of interest" description="Disordered" evidence="1">
    <location>
        <begin position="35"/>
        <end position="59"/>
    </location>
</feature>
<keyword evidence="3" id="KW-1185">Reference proteome</keyword>
<evidence type="ECO:0000256" key="1">
    <source>
        <dbReference type="SAM" id="MobiDB-lite"/>
    </source>
</evidence>
<feature type="compositionally biased region" description="Polar residues" evidence="1">
    <location>
        <begin position="228"/>
        <end position="263"/>
    </location>
</feature>
<proteinExistence type="predicted"/>
<name>A0A409YB08_9AGAR</name>
<feature type="compositionally biased region" description="Basic and acidic residues" evidence="1">
    <location>
        <begin position="35"/>
        <end position="50"/>
    </location>
</feature>
<dbReference type="InParanoid" id="A0A409YB08"/>
<reference evidence="2 3" key="1">
    <citation type="journal article" date="2018" name="Evol. Lett.">
        <title>Horizontal gene cluster transfer increased hallucinogenic mushroom diversity.</title>
        <authorList>
            <person name="Reynolds H.T."/>
            <person name="Vijayakumar V."/>
            <person name="Gluck-Thaler E."/>
            <person name="Korotkin H.B."/>
            <person name="Matheny P.B."/>
            <person name="Slot J.C."/>
        </authorList>
    </citation>
    <scope>NUCLEOTIDE SEQUENCE [LARGE SCALE GENOMIC DNA]</scope>
    <source>
        <strain evidence="2 3">SRW20</strain>
    </source>
</reference>
<organism evidence="2 3">
    <name type="scientific">Gymnopilus dilepis</name>
    <dbReference type="NCBI Taxonomy" id="231916"/>
    <lineage>
        <taxon>Eukaryota</taxon>
        <taxon>Fungi</taxon>
        <taxon>Dikarya</taxon>
        <taxon>Basidiomycota</taxon>
        <taxon>Agaricomycotina</taxon>
        <taxon>Agaricomycetes</taxon>
        <taxon>Agaricomycetidae</taxon>
        <taxon>Agaricales</taxon>
        <taxon>Agaricineae</taxon>
        <taxon>Hymenogastraceae</taxon>
        <taxon>Gymnopilus</taxon>
    </lineage>
</organism>
<sequence length="311" mass="34150">MDSSFSAEKAGIVVTGVVEQEESQRVRGMAMIQEPEKLSKARARKGEARKGSSKIGPGVMKAFEEKEKGGRALEVIRDIVELGRDRHRKKGQVSHCTTRTNPGMKRSDSIAPAVKKTEKKRAEGELITNQESKNTLNDKRKGSGIRLKPQQDRDDQEITSSTAGMRKKATLSAAGSVPLSAEERRARYAQAKRKGNRDNNAGKKGKSAVGEARKGTDGLLKEQLSIRRVTSSIDQSTHSPTYSAQPPSCSQHSTTQKIRNSCPRSKPPLVSLEIHDLHLAIRHPLSSQPMDGIDWDTVRVISQSRIQSKVA</sequence>
<dbReference type="AlphaFoldDB" id="A0A409YB08"/>
<accession>A0A409YB08</accession>
<feature type="compositionally biased region" description="Basic and acidic residues" evidence="1">
    <location>
        <begin position="211"/>
        <end position="220"/>
    </location>
</feature>
<comment type="caution">
    <text evidence="2">The sequence shown here is derived from an EMBL/GenBank/DDBJ whole genome shotgun (WGS) entry which is preliminary data.</text>
</comment>
<feature type="region of interest" description="Disordered" evidence="1">
    <location>
        <begin position="85"/>
        <end position="266"/>
    </location>
</feature>
<evidence type="ECO:0000313" key="2">
    <source>
        <dbReference type="EMBL" id="PPR00188.1"/>
    </source>
</evidence>
<dbReference type="EMBL" id="NHYE01001022">
    <property type="protein sequence ID" value="PPR00188.1"/>
    <property type="molecule type" value="Genomic_DNA"/>
</dbReference>
<gene>
    <name evidence="2" type="ORF">CVT26_009040</name>
</gene>
<protein>
    <submittedName>
        <fullName evidence="2">Uncharacterized protein</fullName>
    </submittedName>
</protein>